<accession>A0A382IM81</accession>
<dbReference type="PANTHER" id="PTHR23028">
    <property type="entry name" value="ACETYLTRANSFERASE"/>
    <property type="match status" value="1"/>
</dbReference>
<feature type="transmembrane region" description="Helical" evidence="1">
    <location>
        <begin position="75"/>
        <end position="93"/>
    </location>
</feature>
<gene>
    <name evidence="3" type="ORF">METZ01_LOCUS253570</name>
</gene>
<protein>
    <recommendedName>
        <fullName evidence="2">Acyltransferase 3 domain-containing protein</fullName>
    </recommendedName>
</protein>
<dbReference type="Pfam" id="PF01757">
    <property type="entry name" value="Acyl_transf_3"/>
    <property type="match status" value="1"/>
</dbReference>
<dbReference type="InterPro" id="IPR050879">
    <property type="entry name" value="Acyltransferase_3"/>
</dbReference>
<feature type="non-terminal residue" evidence="3">
    <location>
        <position position="112"/>
    </location>
</feature>
<name>A0A382IM81_9ZZZZ</name>
<dbReference type="GO" id="GO:0016747">
    <property type="term" value="F:acyltransferase activity, transferring groups other than amino-acyl groups"/>
    <property type="evidence" value="ECO:0007669"/>
    <property type="project" value="InterPro"/>
</dbReference>
<dbReference type="AlphaFoldDB" id="A0A382IM81"/>
<evidence type="ECO:0000259" key="2">
    <source>
        <dbReference type="Pfam" id="PF01757"/>
    </source>
</evidence>
<proteinExistence type="predicted"/>
<keyword evidence="1" id="KW-1133">Transmembrane helix</keyword>
<dbReference type="PANTHER" id="PTHR23028:SF53">
    <property type="entry name" value="ACYL_TRANSF_3 DOMAIN-CONTAINING PROTEIN"/>
    <property type="match status" value="1"/>
</dbReference>
<evidence type="ECO:0000313" key="3">
    <source>
        <dbReference type="EMBL" id="SVC00716.1"/>
    </source>
</evidence>
<dbReference type="GO" id="GO:0016020">
    <property type="term" value="C:membrane"/>
    <property type="evidence" value="ECO:0007669"/>
    <property type="project" value="TreeGrafter"/>
</dbReference>
<reference evidence="3" key="1">
    <citation type="submission" date="2018-05" db="EMBL/GenBank/DDBJ databases">
        <authorList>
            <person name="Lanie J.A."/>
            <person name="Ng W.-L."/>
            <person name="Kazmierczak K.M."/>
            <person name="Andrzejewski T.M."/>
            <person name="Davidsen T.M."/>
            <person name="Wayne K.J."/>
            <person name="Tettelin H."/>
            <person name="Glass J.I."/>
            <person name="Rusch D."/>
            <person name="Podicherti R."/>
            <person name="Tsui H.-C.T."/>
            <person name="Winkler M.E."/>
        </authorList>
    </citation>
    <scope>NUCLEOTIDE SEQUENCE</scope>
</reference>
<keyword evidence="1" id="KW-0472">Membrane</keyword>
<evidence type="ECO:0000256" key="1">
    <source>
        <dbReference type="SAM" id="Phobius"/>
    </source>
</evidence>
<dbReference type="GO" id="GO:0000271">
    <property type="term" value="P:polysaccharide biosynthetic process"/>
    <property type="evidence" value="ECO:0007669"/>
    <property type="project" value="TreeGrafter"/>
</dbReference>
<dbReference type="EMBL" id="UINC01068244">
    <property type="protein sequence ID" value="SVC00716.1"/>
    <property type="molecule type" value="Genomic_DNA"/>
</dbReference>
<feature type="domain" description="Acyltransferase 3" evidence="2">
    <location>
        <begin position="1"/>
        <end position="95"/>
    </location>
</feature>
<dbReference type="InterPro" id="IPR002656">
    <property type="entry name" value="Acyl_transf_3_dom"/>
</dbReference>
<feature type="transmembrane region" description="Helical" evidence="1">
    <location>
        <begin position="37"/>
        <end position="54"/>
    </location>
</feature>
<sequence length="112" mass="12608">MDGLRGLAVLLVLLSHMSLHDINLIESLDFSGIGKAGVYLFFALSAFLLTWQALQLEHNVMRTGRYWLGYAVRRVVRIYPLYLVALIVSLAMFSSGQNVNPKVASFEQLLKH</sequence>
<keyword evidence="1" id="KW-0812">Transmembrane</keyword>
<organism evidence="3">
    <name type="scientific">marine metagenome</name>
    <dbReference type="NCBI Taxonomy" id="408172"/>
    <lineage>
        <taxon>unclassified sequences</taxon>
        <taxon>metagenomes</taxon>
        <taxon>ecological metagenomes</taxon>
    </lineage>
</organism>